<dbReference type="InterPro" id="IPR036188">
    <property type="entry name" value="FAD/NAD-bd_sf"/>
</dbReference>
<dbReference type="Proteomes" id="UP001301769">
    <property type="component" value="Unassembled WGS sequence"/>
</dbReference>
<organism evidence="8 9">
    <name type="scientific">Rhypophila decipiens</name>
    <dbReference type="NCBI Taxonomy" id="261697"/>
    <lineage>
        <taxon>Eukaryota</taxon>
        <taxon>Fungi</taxon>
        <taxon>Dikarya</taxon>
        <taxon>Ascomycota</taxon>
        <taxon>Pezizomycotina</taxon>
        <taxon>Sordariomycetes</taxon>
        <taxon>Sordariomycetidae</taxon>
        <taxon>Sordariales</taxon>
        <taxon>Naviculisporaceae</taxon>
        <taxon>Rhypophila</taxon>
    </lineage>
</organism>
<dbReference type="InterPro" id="IPR002938">
    <property type="entry name" value="FAD-bd"/>
</dbReference>
<dbReference type="PANTHER" id="PTHR47356:SF2">
    <property type="entry name" value="FAD-BINDING DOMAIN-CONTAINING PROTEIN-RELATED"/>
    <property type="match status" value="1"/>
</dbReference>
<evidence type="ECO:0000256" key="4">
    <source>
        <dbReference type="ARBA" id="ARBA00022827"/>
    </source>
</evidence>
<comment type="similarity">
    <text evidence="2">Belongs to the paxM FAD-dependent monooxygenase family.</text>
</comment>
<evidence type="ECO:0000256" key="3">
    <source>
        <dbReference type="ARBA" id="ARBA00022630"/>
    </source>
</evidence>
<evidence type="ECO:0000256" key="5">
    <source>
        <dbReference type="ARBA" id="ARBA00023002"/>
    </source>
</evidence>
<evidence type="ECO:0000313" key="9">
    <source>
        <dbReference type="Proteomes" id="UP001301769"/>
    </source>
</evidence>
<evidence type="ECO:0000256" key="2">
    <source>
        <dbReference type="ARBA" id="ARBA00007992"/>
    </source>
</evidence>
<evidence type="ECO:0000256" key="6">
    <source>
        <dbReference type="SAM" id="Phobius"/>
    </source>
</evidence>
<keyword evidence="4" id="KW-0274">FAD</keyword>
<feature type="transmembrane region" description="Helical" evidence="6">
    <location>
        <begin position="592"/>
        <end position="611"/>
    </location>
</feature>
<dbReference type="PANTHER" id="PTHR47356">
    <property type="entry name" value="FAD-DEPENDENT MONOOXYGENASE ASQG-RELATED"/>
    <property type="match status" value="1"/>
</dbReference>
<feature type="transmembrane region" description="Helical" evidence="6">
    <location>
        <begin position="544"/>
        <end position="571"/>
    </location>
</feature>
<feature type="transmembrane region" description="Helical" evidence="6">
    <location>
        <begin position="729"/>
        <end position="752"/>
    </location>
</feature>
<dbReference type="AlphaFoldDB" id="A0AAN6Y2U8"/>
<dbReference type="EMBL" id="MU858181">
    <property type="protein sequence ID" value="KAK4210230.1"/>
    <property type="molecule type" value="Genomic_DNA"/>
</dbReference>
<keyword evidence="6" id="KW-1133">Transmembrane helix</keyword>
<dbReference type="PRINTS" id="PR00420">
    <property type="entry name" value="RNGMNOXGNASE"/>
</dbReference>
<feature type="domain" description="FAD-binding" evidence="7">
    <location>
        <begin position="19"/>
        <end position="389"/>
    </location>
</feature>
<comment type="caution">
    <text evidence="8">The sequence shown here is derived from an EMBL/GenBank/DDBJ whole genome shotgun (WGS) entry which is preliminary data.</text>
</comment>
<feature type="transmembrane region" description="Helical" evidence="6">
    <location>
        <begin position="690"/>
        <end position="708"/>
    </location>
</feature>
<keyword evidence="9" id="KW-1185">Reference proteome</keyword>
<gene>
    <name evidence="8" type="ORF">QBC37DRAFT_322572</name>
</gene>
<accession>A0AAN6Y2U8</accession>
<evidence type="ECO:0000313" key="8">
    <source>
        <dbReference type="EMBL" id="KAK4210230.1"/>
    </source>
</evidence>
<comment type="cofactor">
    <cofactor evidence="1">
        <name>FAD</name>
        <dbReference type="ChEBI" id="CHEBI:57692"/>
    </cofactor>
</comment>
<dbReference type="GO" id="GO:0004497">
    <property type="term" value="F:monooxygenase activity"/>
    <property type="evidence" value="ECO:0007669"/>
    <property type="project" value="InterPro"/>
</dbReference>
<keyword evidence="6" id="KW-0472">Membrane</keyword>
<protein>
    <recommendedName>
        <fullName evidence="7">FAD-binding domain-containing protein</fullName>
    </recommendedName>
</protein>
<dbReference type="Pfam" id="PF01494">
    <property type="entry name" value="FAD_binding_3"/>
    <property type="match status" value="1"/>
</dbReference>
<keyword evidence="3" id="KW-0285">Flavoprotein</keyword>
<reference evidence="8" key="2">
    <citation type="submission" date="2023-05" db="EMBL/GenBank/DDBJ databases">
        <authorList>
            <consortium name="Lawrence Berkeley National Laboratory"/>
            <person name="Steindorff A."/>
            <person name="Hensen N."/>
            <person name="Bonometti L."/>
            <person name="Westerberg I."/>
            <person name="Brannstrom I.O."/>
            <person name="Guillou S."/>
            <person name="Cros-Aarteil S."/>
            <person name="Calhoun S."/>
            <person name="Haridas S."/>
            <person name="Kuo A."/>
            <person name="Mondo S."/>
            <person name="Pangilinan J."/>
            <person name="Riley R."/>
            <person name="Labutti K."/>
            <person name="Andreopoulos B."/>
            <person name="Lipzen A."/>
            <person name="Chen C."/>
            <person name="Yanf M."/>
            <person name="Daum C."/>
            <person name="Ng V."/>
            <person name="Clum A."/>
            <person name="Ohm R."/>
            <person name="Martin F."/>
            <person name="Silar P."/>
            <person name="Natvig D."/>
            <person name="Lalanne C."/>
            <person name="Gautier V."/>
            <person name="Ament-Velasquez S.L."/>
            <person name="Kruys A."/>
            <person name="Hutchinson M.I."/>
            <person name="Powell A.J."/>
            <person name="Barry K."/>
            <person name="Miller A.N."/>
            <person name="Grigoriev I.V."/>
            <person name="Debuchy R."/>
            <person name="Gladieux P."/>
            <person name="Thoren M.H."/>
            <person name="Johannesson H."/>
        </authorList>
    </citation>
    <scope>NUCLEOTIDE SEQUENCE</scope>
    <source>
        <strain evidence="8">PSN293</strain>
    </source>
</reference>
<dbReference type="Gene3D" id="3.50.50.60">
    <property type="entry name" value="FAD/NAD(P)-binding domain"/>
    <property type="match status" value="1"/>
</dbReference>
<dbReference type="GO" id="GO:0071949">
    <property type="term" value="F:FAD binding"/>
    <property type="evidence" value="ECO:0007669"/>
    <property type="project" value="InterPro"/>
</dbReference>
<proteinExistence type="inferred from homology"/>
<keyword evidence="5" id="KW-0560">Oxidoreductase</keyword>
<reference evidence="8" key="1">
    <citation type="journal article" date="2023" name="Mol. Phylogenet. Evol.">
        <title>Genome-scale phylogeny and comparative genomics of the fungal order Sordariales.</title>
        <authorList>
            <person name="Hensen N."/>
            <person name="Bonometti L."/>
            <person name="Westerberg I."/>
            <person name="Brannstrom I.O."/>
            <person name="Guillou S."/>
            <person name="Cros-Aarteil S."/>
            <person name="Calhoun S."/>
            <person name="Haridas S."/>
            <person name="Kuo A."/>
            <person name="Mondo S."/>
            <person name="Pangilinan J."/>
            <person name="Riley R."/>
            <person name="LaButti K."/>
            <person name="Andreopoulos B."/>
            <person name="Lipzen A."/>
            <person name="Chen C."/>
            <person name="Yan M."/>
            <person name="Daum C."/>
            <person name="Ng V."/>
            <person name="Clum A."/>
            <person name="Steindorff A."/>
            <person name="Ohm R.A."/>
            <person name="Martin F."/>
            <person name="Silar P."/>
            <person name="Natvig D.O."/>
            <person name="Lalanne C."/>
            <person name="Gautier V."/>
            <person name="Ament-Velasquez S.L."/>
            <person name="Kruys A."/>
            <person name="Hutchinson M.I."/>
            <person name="Powell A.J."/>
            <person name="Barry K."/>
            <person name="Miller A.N."/>
            <person name="Grigoriev I.V."/>
            <person name="Debuchy R."/>
            <person name="Gladieux P."/>
            <person name="Hiltunen Thoren M."/>
            <person name="Johannesson H."/>
        </authorList>
    </citation>
    <scope>NUCLEOTIDE SEQUENCE</scope>
    <source>
        <strain evidence="8">PSN293</strain>
    </source>
</reference>
<dbReference type="InterPro" id="IPR050562">
    <property type="entry name" value="FAD_mOase_fung"/>
</dbReference>
<keyword evidence="6" id="KW-0812">Transmembrane</keyword>
<evidence type="ECO:0000259" key="7">
    <source>
        <dbReference type="Pfam" id="PF01494"/>
    </source>
</evidence>
<dbReference type="SUPFAM" id="SSF51905">
    <property type="entry name" value="FAD/NAD(P)-binding domain"/>
    <property type="match status" value="1"/>
</dbReference>
<name>A0AAN6Y2U8_9PEZI</name>
<evidence type="ECO:0000256" key="1">
    <source>
        <dbReference type="ARBA" id="ARBA00001974"/>
    </source>
</evidence>
<sequence length="799" mass="87987">MDPNNANSNRTARTPGTFRVVIVGGSIAGLTLAHSLHRAGIDYVLLEARDKIDPQVGASIGLFSNGSRVLDQLGVYKIIEEHFEPPVWHNMLTGEGELVQKQDSLELIELRTGYPVAFLERRKTLQILYNSLPEKSKVFTGKKVVSVDTNEKVAKVRCADGTEYTGDLVAGADGVHSTIKREMWRLAEQAKGEGRLKHLTEDKKAMSSEYRCLFGMSSPVPGLLDKEQYRTFNKNWSFLVVVGKNSRVYWFVFEKLDKKYQQPNIPRYYNQEADQAEFVKPFLSRYVNEGILFNELWERRTATTLTALEEAVHHHWAFERIVCLGDSIHKMTPNIGQGGNWAIESAAALTNELHALMKSTSSPTLAQLQTALKAYEESRHARTKEVVSAAGLATRVEAFANPLLRLFAMYVAPNAGDILVDMHCEAVCDAPRLDFLPLPRRCLQEGTIFHSQAAQLAAAASKSRMTPKKETPALRALYALPILAISFILHRYRPQPAPISAPETRLETLALLSTLVSLQTIGTIESLRRANNFTFGSLWPAFFFFGHFTGGSLPVNLGYTIPVYFFLHHLISSPQSSRLLARDNRMVPTGHAKTILAGVVVGYVLPVILSGTGPLEEGLTFKLAPLATLVSQRIFSWFVTDTTAQDRLKNPTADVPWLKRAYQGSAAISGLGYWYSLYESGGNLRSLVEPVTAVGYTHLAIVLSGLVFTGLHFRDLKKSGRLDAGWGKLLGLFVGTAALFGPGAALVGAWGWRDVLFRREGRIPEAVFAARSKVEIGNGVGNGKANGTGKVGQLLHGGL</sequence>